<keyword evidence="1" id="KW-0732">Signal</keyword>
<dbReference type="EMBL" id="RBCJ01000002">
    <property type="protein sequence ID" value="RKN81726.1"/>
    <property type="molecule type" value="Genomic_DNA"/>
</dbReference>
<protein>
    <recommendedName>
        <fullName evidence="4">Cardiolipin synthetase</fullName>
    </recommendedName>
</protein>
<feature type="signal peptide" evidence="1">
    <location>
        <begin position="1"/>
        <end position="21"/>
    </location>
</feature>
<reference evidence="2 3" key="1">
    <citation type="submission" date="2018-10" db="EMBL/GenBank/DDBJ databases">
        <title>Ulvibacterium marinum gen. nov., sp. nov., a novel marine bacterium of the family Flavobacteriaceae, isolated from a culture of the green alga Ulva prolifera.</title>
        <authorList>
            <person name="Zhang Z."/>
        </authorList>
    </citation>
    <scope>NUCLEOTIDE SEQUENCE [LARGE SCALE GENOMIC DNA]</scope>
    <source>
        <strain evidence="2 3">CCMM003</strain>
    </source>
</reference>
<keyword evidence="3" id="KW-1185">Reference proteome</keyword>
<sequence length="218" mass="25291">MKKLFLLFLLALIGCSSTQLVSNWKNPDIVLFHAYKVLIVGMAPSEEARVAFESRMQKEFEKRGIESVRSLDLFDVEFTASAQSEEEILRVEQQLLDKDFDAILFNKVVGSQDKHTFRKKIKGINQLFQTFSDDYKGHQDIYYDEDYYDGFTVYHAETSLFCICVDKEMELIWRGAIDITDPTNMEKTINDYVKLVILAMEEQDLIFYKGSKNEVTGL</sequence>
<evidence type="ECO:0008006" key="4">
    <source>
        <dbReference type="Google" id="ProtNLM"/>
    </source>
</evidence>
<name>A0A3B0CF69_9FLAO</name>
<dbReference type="OrthoDB" id="6077795at2"/>
<gene>
    <name evidence="2" type="ORF">D7Z94_12580</name>
</gene>
<evidence type="ECO:0000313" key="3">
    <source>
        <dbReference type="Proteomes" id="UP000276603"/>
    </source>
</evidence>
<organism evidence="2 3">
    <name type="scientific">Ulvibacterium marinum</name>
    <dbReference type="NCBI Taxonomy" id="2419782"/>
    <lineage>
        <taxon>Bacteria</taxon>
        <taxon>Pseudomonadati</taxon>
        <taxon>Bacteroidota</taxon>
        <taxon>Flavobacteriia</taxon>
        <taxon>Flavobacteriales</taxon>
        <taxon>Flavobacteriaceae</taxon>
        <taxon>Ulvibacterium</taxon>
    </lineage>
</organism>
<comment type="caution">
    <text evidence="2">The sequence shown here is derived from an EMBL/GenBank/DDBJ whole genome shotgun (WGS) entry which is preliminary data.</text>
</comment>
<evidence type="ECO:0000256" key="1">
    <source>
        <dbReference type="SAM" id="SignalP"/>
    </source>
</evidence>
<dbReference type="Proteomes" id="UP000276603">
    <property type="component" value="Unassembled WGS sequence"/>
</dbReference>
<proteinExistence type="predicted"/>
<feature type="chain" id="PRO_5017402245" description="Cardiolipin synthetase" evidence="1">
    <location>
        <begin position="22"/>
        <end position="218"/>
    </location>
</feature>
<dbReference type="PROSITE" id="PS51257">
    <property type="entry name" value="PROKAR_LIPOPROTEIN"/>
    <property type="match status" value="1"/>
</dbReference>
<dbReference type="AlphaFoldDB" id="A0A3B0CF69"/>
<dbReference type="RefSeq" id="WP_120711879.1">
    <property type="nucleotide sequence ID" value="NZ_CANMKH010000010.1"/>
</dbReference>
<accession>A0A3B0CF69</accession>
<evidence type="ECO:0000313" key="2">
    <source>
        <dbReference type="EMBL" id="RKN81726.1"/>
    </source>
</evidence>